<name>A0A916U0D4_9SPHI</name>
<evidence type="ECO:0008006" key="3">
    <source>
        <dbReference type="Google" id="ProtNLM"/>
    </source>
</evidence>
<organism evidence="1 2">
    <name type="scientific">Pedobacter quisquiliarum</name>
    <dbReference type="NCBI Taxonomy" id="1834438"/>
    <lineage>
        <taxon>Bacteria</taxon>
        <taxon>Pseudomonadati</taxon>
        <taxon>Bacteroidota</taxon>
        <taxon>Sphingobacteriia</taxon>
        <taxon>Sphingobacteriales</taxon>
        <taxon>Sphingobacteriaceae</taxon>
        <taxon>Pedobacter</taxon>
    </lineage>
</organism>
<keyword evidence="2" id="KW-1185">Reference proteome</keyword>
<comment type="caution">
    <text evidence="1">The sequence shown here is derived from an EMBL/GenBank/DDBJ whole genome shotgun (WGS) entry which is preliminary data.</text>
</comment>
<proteinExistence type="predicted"/>
<reference evidence="1" key="1">
    <citation type="journal article" date="2014" name="Int. J. Syst. Evol. Microbiol.">
        <title>Complete genome sequence of Corynebacterium casei LMG S-19264T (=DSM 44701T), isolated from a smear-ripened cheese.</title>
        <authorList>
            <consortium name="US DOE Joint Genome Institute (JGI-PGF)"/>
            <person name="Walter F."/>
            <person name="Albersmeier A."/>
            <person name="Kalinowski J."/>
            <person name="Ruckert C."/>
        </authorList>
    </citation>
    <scope>NUCLEOTIDE SEQUENCE</scope>
    <source>
        <strain evidence="1">CGMCC 1.15343</strain>
    </source>
</reference>
<gene>
    <name evidence="1" type="ORF">GCM10011387_00660</name>
</gene>
<sequence>MLFTNIAFAQIGNGGWFNLTHTQKLSPKFDLLTDFQFRSANNFDYLGTRLLRGALGYNLNKQHSVALGYANVTDWEMMDEEKISTLENRFFQQYIYKNVVERLRLNFRVRFEQRFRGPEDEFSQRLRLQLGAVVPLIADEKFSKGMYALLQSEVMFNVQNKEKINNSFFDQHRPLVALGYRFNKHIDTEVGYLRMQQRKKTGDIERDLVQFRILTNF</sequence>
<dbReference type="Proteomes" id="UP000651668">
    <property type="component" value="Unassembled WGS sequence"/>
</dbReference>
<accession>A0A916U0D4</accession>
<reference evidence="1" key="2">
    <citation type="submission" date="2020-09" db="EMBL/GenBank/DDBJ databases">
        <authorList>
            <person name="Sun Q."/>
            <person name="Zhou Y."/>
        </authorList>
    </citation>
    <scope>NUCLEOTIDE SEQUENCE</scope>
    <source>
        <strain evidence="1">CGMCC 1.15343</strain>
    </source>
</reference>
<dbReference type="InterPro" id="IPR019619">
    <property type="entry name" value="DUF2490"/>
</dbReference>
<evidence type="ECO:0000313" key="1">
    <source>
        <dbReference type="EMBL" id="GGC51146.1"/>
    </source>
</evidence>
<dbReference type="AlphaFoldDB" id="A0A916U0D4"/>
<evidence type="ECO:0000313" key="2">
    <source>
        <dbReference type="Proteomes" id="UP000651668"/>
    </source>
</evidence>
<protein>
    <recommendedName>
        <fullName evidence="3">DUF2490 domain-containing protein</fullName>
    </recommendedName>
</protein>
<dbReference type="Pfam" id="PF10677">
    <property type="entry name" value="DUF2490"/>
    <property type="match status" value="1"/>
</dbReference>
<dbReference type="EMBL" id="BMIL01000001">
    <property type="protein sequence ID" value="GGC51146.1"/>
    <property type="molecule type" value="Genomic_DNA"/>
</dbReference>